<dbReference type="RefSeq" id="WP_063873724.1">
    <property type="nucleotide sequence ID" value="NZ_CAWMRI010000228.1"/>
</dbReference>
<dbReference type="EMBL" id="LWAJ01000228">
    <property type="protein sequence ID" value="KZL48681.1"/>
    <property type="molecule type" value="Genomic_DNA"/>
</dbReference>
<accession>A0A166IPV8</accession>
<evidence type="ECO:0000313" key="1">
    <source>
        <dbReference type="EMBL" id="KZL48681.1"/>
    </source>
</evidence>
<dbReference type="Proteomes" id="UP000076555">
    <property type="component" value="Unassembled WGS sequence"/>
</dbReference>
<sequence length="172" mass="18824">MTEETVVSSTNELLQTLGRVVLPTTIPTLIGIVDFLAQNNIKLEGEALDAVGMAFKSISGEASQVFESISKQLERIFKRIDEDHANRLSHLMADIATFDLPPDEKAKLFHQLISNWEKGVSQEKEIWRDIAKIGAIGGVSVALIAATAIGVKYARPKTIGDVLEQLLRGRKG</sequence>
<proteinExistence type="predicted"/>
<gene>
    <name evidence="1" type="ORF">A2T98_16530</name>
</gene>
<organism evidence="1 2">
    <name type="scientific">Nodularia spumigena CENA596</name>
    <dbReference type="NCBI Taxonomy" id="1819295"/>
    <lineage>
        <taxon>Bacteria</taxon>
        <taxon>Bacillati</taxon>
        <taxon>Cyanobacteriota</taxon>
        <taxon>Cyanophyceae</taxon>
        <taxon>Nostocales</taxon>
        <taxon>Nodulariaceae</taxon>
        <taxon>Nodularia</taxon>
    </lineage>
</organism>
<dbReference type="AlphaFoldDB" id="A0A166IPV8"/>
<reference evidence="1 2" key="1">
    <citation type="submission" date="2016-04" db="EMBL/GenBank/DDBJ databases">
        <title>Draft Genome Assembly of the Bloom-forming Cyanobacterium Nodularia spumigena Strain CENA596 in Shrimp Production Ponds.</title>
        <authorList>
            <person name="Popin R.V."/>
            <person name="Rigonato J."/>
            <person name="Abreu V.A."/>
            <person name="Andreote A.P."/>
            <person name="Silveira S.B."/>
            <person name="Odebrecht C."/>
            <person name="Fiore M.F."/>
        </authorList>
    </citation>
    <scope>NUCLEOTIDE SEQUENCE [LARGE SCALE GENOMIC DNA]</scope>
    <source>
        <strain evidence="1 2">CENA596</strain>
    </source>
</reference>
<comment type="caution">
    <text evidence="1">The sequence shown here is derived from an EMBL/GenBank/DDBJ whole genome shotgun (WGS) entry which is preliminary data.</text>
</comment>
<protein>
    <submittedName>
        <fullName evidence="1">Uncharacterized protein</fullName>
    </submittedName>
</protein>
<name>A0A166IPV8_NODSP</name>
<evidence type="ECO:0000313" key="2">
    <source>
        <dbReference type="Proteomes" id="UP000076555"/>
    </source>
</evidence>